<dbReference type="RefSeq" id="WP_034435686.1">
    <property type="nucleotide sequence ID" value="NZ_CBTK010000286.1"/>
</dbReference>
<dbReference type="AlphaFoldDB" id="A0A7U7J5W3"/>
<evidence type="ECO:0000256" key="1">
    <source>
        <dbReference type="SAM" id="MobiDB-lite"/>
    </source>
</evidence>
<dbReference type="OrthoDB" id="8610787at2"/>
<dbReference type="EMBL" id="CBTK010000286">
    <property type="protein sequence ID" value="CDH46973.1"/>
    <property type="molecule type" value="Genomic_DNA"/>
</dbReference>
<protein>
    <submittedName>
        <fullName evidence="2">Uncharacterized protein</fullName>
    </submittedName>
</protein>
<evidence type="ECO:0000313" key="3">
    <source>
        <dbReference type="Proteomes" id="UP000019184"/>
    </source>
</evidence>
<proteinExistence type="predicted"/>
<comment type="caution">
    <text evidence="2">The sequence shown here is derived from an EMBL/GenBank/DDBJ whole genome shotgun (WGS) entry which is preliminary data.</text>
</comment>
<gene>
    <name evidence="2" type="ORF">BN874_690023</name>
</gene>
<keyword evidence="3" id="KW-1185">Reference proteome</keyword>
<accession>A0A7U7J5W3</accession>
<feature type="compositionally biased region" description="Low complexity" evidence="1">
    <location>
        <begin position="80"/>
        <end position="89"/>
    </location>
</feature>
<reference evidence="2 3" key="1">
    <citation type="journal article" date="2014" name="ISME J.">
        <title>Candidatus Competibacter-lineage genomes retrieved from metagenomes reveal functional metabolic diversity.</title>
        <authorList>
            <person name="McIlroy S.J."/>
            <person name="Albertsen M."/>
            <person name="Andresen E.K."/>
            <person name="Saunders A.M."/>
            <person name="Kristiansen R."/>
            <person name="Stokholm-Bjerregaard M."/>
            <person name="Nielsen K.L."/>
            <person name="Nielsen P.H."/>
        </authorList>
    </citation>
    <scope>NUCLEOTIDE SEQUENCE [LARGE SCALE GENOMIC DNA]</scope>
    <source>
        <strain evidence="2 3">Run_B_J11</strain>
    </source>
</reference>
<organism evidence="2 3">
    <name type="scientific">Candidatus Contendobacter odensis Run_B_J11</name>
    <dbReference type="NCBI Taxonomy" id="1400861"/>
    <lineage>
        <taxon>Bacteria</taxon>
        <taxon>Pseudomonadati</taxon>
        <taxon>Pseudomonadota</taxon>
        <taxon>Gammaproteobacteria</taxon>
        <taxon>Candidatus Competibacteraceae</taxon>
        <taxon>Candidatus Contendibacter</taxon>
    </lineage>
</organism>
<dbReference type="Proteomes" id="UP000019184">
    <property type="component" value="Unassembled WGS sequence"/>
</dbReference>
<feature type="region of interest" description="Disordered" evidence="1">
    <location>
        <begin position="79"/>
        <end position="100"/>
    </location>
</feature>
<sequence length="100" mass="11146">MAKKLYDLSVKTRTYTDNQGKEKGVWQNVGSVWLGDDGGKWITLSRWFNPAGVNVEPNRDSIMVSMFKPEDKNVVIQDVPRSAPQRAAPAPAPAEDDIPF</sequence>
<name>A0A7U7J5W3_9GAMM</name>
<evidence type="ECO:0000313" key="2">
    <source>
        <dbReference type="EMBL" id="CDH46973.1"/>
    </source>
</evidence>